<name>A0A6A6Y091_9PEZI</name>
<dbReference type="Proteomes" id="UP000504636">
    <property type="component" value="Unplaced"/>
</dbReference>
<proteinExistence type="predicted"/>
<evidence type="ECO:0000313" key="1">
    <source>
        <dbReference type="EMBL" id="KAF2801635.1"/>
    </source>
</evidence>
<protein>
    <submittedName>
        <fullName evidence="1 3">Uncharacterized protein</fullName>
    </submittedName>
</protein>
<dbReference type="RefSeq" id="XP_033568599.1">
    <property type="nucleotide sequence ID" value="XM_033713388.1"/>
</dbReference>
<evidence type="ECO:0000313" key="2">
    <source>
        <dbReference type="Proteomes" id="UP000504636"/>
    </source>
</evidence>
<reference evidence="3" key="2">
    <citation type="submission" date="2020-04" db="EMBL/GenBank/DDBJ databases">
        <authorList>
            <consortium name="NCBI Genome Project"/>
        </authorList>
    </citation>
    <scope>NUCLEOTIDE SEQUENCE</scope>
    <source>
        <strain evidence="3">CBS 304.34</strain>
    </source>
</reference>
<keyword evidence="2" id="KW-1185">Reference proteome</keyword>
<organism evidence="1">
    <name type="scientific">Mytilinidion resinicola</name>
    <dbReference type="NCBI Taxonomy" id="574789"/>
    <lineage>
        <taxon>Eukaryota</taxon>
        <taxon>Fungi</taxon>
        <taxon>Dikarya</taxon>
        <taxon>Ascomycota</taxon>
        <taxon>Pezizomycotina</taxon>
        <taxon>Dothideomycetes</taxon>
        <taxon>Pleosporomycetidae</taxon>
        <taxon>Mytilinidiales</taxon>
        <taxon>Mytilinidiaceae</taxon>
        <taxon>Mytilinidion</taxon>
    </lineage>
</organism>
<reference evidence="1 3" key="1">
    <citation type="journal article" date="2020" name="Stud. Mycol.">
        <title>101 Dothideomycetes genomes: a test case for predicting lifestyles and emergence of pathogens.</title>
        <authorList>
            <person name="Haridas S."/>
            <person name="Albert R."/>
            <person name="Binder M."/>
            <person name="Bloem J."/>
            <person name="Labutti K."/>
            <person name="Salamov A."/>
            <person name="Andreopoulos B."/>
            <person name="Baker S."/>
            <person name="Barry K."/>
            <person name="Bills G."/>
            <person name="Bluhm B."/>
            <person name="Cannon C."/>
            <person name="Castanera R."/>
            <person name="Culley D."/>
            <person name="Daum C."/>
            <person name="Ezra D."/>
            <person name="Gonzalez J."/>
            <person name="Henrissat B."/>
            <person name="Kuo A."/>
            <person name="Liang C."/>
            <person name="Lipzen A."/>
            <person name="Lutzoni F."/>
            <person name="Magnuson J."/>
            <person name="Mondo S."/>
            <person name="Nolan M."/>
            <person name="Ohm R."/>
            <person name="Pangilinan J."/>
            <person name="Park H.-J."/>
            <person name="Ramirez L."/>
            <person name="Alfaro M."/>
            <person name="Sun H."/>
            <person name="Tritt A."/>
            <person name="Yoshinaga Y."/>
            <person name="Zwiers L.-H."/>
            <person name="Turgeon B."/>
            <person name="Goodwin S."/>
            <person name="Spatafora J."/>
            <person name="Crous P."/>
            <person name="Grigoriev I."/>
        </authorList>
    </citation>
    <scope>NUCLEOTIDE SEQUENCE</scope>
    <source>
        <strain evidence="1 3">CBS 304.34</strain>
    </source>
</reference>
<dbReference type="EMBL" id="MU003728">
    <property type="protein sequence ID" value="KAF2801635.1"/>
    <property type="molecule type" value="Genomic_DNA"/>
</dbReference>
<sequence length="93" mass="10041">MPILCCPCVCSLPQLLPALRSLGNLVFPFSARWSSLSALSSPFSVLRTISHHLAPISPLYHSPLARRSIASQTNISQSPLGRSEHVCATEESV</sequence>
<gene>
    <name evidence="1 3" type="ORF">BDZ99DRAFT_214969</name>
</gene>
<evidence type="ECO:0000313" key="3">
    <source>
        <dbReference type="RefSeq" id="XP_033568599.1"/>
    </source>
</evidence>
<accession>A0A6A6Y091</accession>
<dbReference type="GeneID" id="54454281"/>
<dbReference type="AlphaFoldDB" id="A0A6A6Y091"/>
<reference evidence="3" key="3">
    <citation type="submission" date="2025-04" db="UniProtKB">
        <authorList>
            <consortium name="RefSeq"/>
        </authorList>
    </citation>
    <scope>IDENTIFICATION</scope>
    <source>
        <strain evidence="3">CBS 304.34</strain>
    </source>
</reference>